<comment type="caution">
    <text evidence="1">The sequence shown here is derived from an EMBL/GenBank/DDBJ whole genome shotgun (WGS) entry which is preliminary data.</text>
</comment>
<dbReference type="Proteomes" id="UP000317617">
    <property type="component" value="Unassembled WGS sequence"/>
</dbReference>
<evidence type="ECO:0000313" key="1">
    <source>
        <dbReference type="EMBL" id="GEB82189.1"/>
    </source>
</evidence>
<gene>
    <name evidence="1" type="ORF">AOR01nite_06660</name>
</gene>
<accession>A0A4Y3TL33</accession>
<reference evidence="1 2" key="1">
    <citation type="submission" date="2019-06" db="EMBL/GenBank/DDBJ databases">
        <title>Whole genome shotgun sequence of Acetobacter orleanensis NBRC 13752.</title>
        <authorList>
            <person name="Hosoyama A."/>
            <person name="Uohara A."/>
            <person name="Ohji S."/>
            <person name="Ichikawa N."/>
        </authorList>
    </citation>
    <scope>NUCLEOTIDE SEQUENCE [LARGE SCALE GENOMIC DNA]</scope>
    <source>
        <strain evidence="1 2">NBRC 13752</strain>
    </source>
</reference>
<evidence type="ECO:0000313" key="2">
    <source>
        <dbReference type="Proteomes" id="UP000317617"/>
    </source>
</evidence>
<dbReference type="EMBL" id="BJMU01000002">
    <property type="protein sequence ID" value="GEB82189.1"/>
    <property type="molecule type" value="Genomic_DNA"/>
</dbReference>
<keyword evidence="2" id="KW-1185">Reference proteome</keyword>
<protein>
    <submittedName>
        <fullName evidence="1">Uncharacterized protein</fullName>
    </submittedName>
</protein>
<sequence length="111" mass="12072">MLLAGCVDDRGKGDMHAAVSNCFVHYPFAKGTAYQRFNCIYRVHSHYGPAALGPQSFLLLQIDVASLKVGQDVDSGVLTRDEGRTTLRWVTDKAFRQATQGPSSTVVAPKS</sequence>
<dbReference type="AlphaFoldDB" id="A0A4Y3TL33"/>
<proteinExistence type="predicted"/>
<name>A0A4Y3TL33_9PROT</name>
<organism evidence="1 2">
    <name type="scientific">Acetobacter orleanensis</name>
    <dbReference type="NCBI Taxonomy" id="104099"/>
    <lineage>
        <taxon>Bacteria</taxon>
        <taxon>Pseudomonadati</taxon>
        <taxon>Pseudomonadota</taxon>
        <taxon>Alphaproteobacteria</taxon>
        <taxon>Acetobacterales</taxon>
        <taxon>Acetobacteraceae</taxon>
        <taxon>Acetobacter</taxon>
    </lineage>
</organism>